<keyword evidence="12" id="KW-1185">Reference proteome</keyword>
<evidence type="ECO:0000313" key="12">
    <source>
        <dbReference type="Proteomes" id="UP000241829"/>
    </source>
</evidence>
<keyword evidence="5 9" id="KW-0812">Transmembrane</keyword>
<evidence type="ECO:0000256" key="4">
    <source>
        <dbReference type="ARBA" id="ARBA00022618"/>
    </source>
</evidence>
<dbReference type="Gene3D" id="3.10.20.310">
    <property type="entry name" value="membrane protein fhac"/>
    <property type="match status" value="1"/>
</dbReference>
<keyword evidence="8 9" id="KW-0131">Cell cycle</keyword>
<organism evidence="11 12">
    <name type="scientific">Pulveribacter suum</name>
    <dbReference type="NCBI Taxonomy" id="2116657"/>
    <lineage>
        <taxon>Bacteria</taxon>
        <taxon>Pseudomonadati</taxon>
        <taxon>Pseudomonadota</taxon>
        <taxon>Betaproteobacteria</taxon>
        <taxon>Burkholderiales</taxon>
        <taxon>Comamonadaceae</taxon>
        <taxon>Pulveribacter</taxon>
    </lineage>
</organism>
<comment type="subcellular location">
    <subcellularLocation>
        <location evidence="9">Cell inner membrane</location>
        <topology evidence="9">Single-pass type II membrane protein</topology>
    </subcellularLocation>
    <subcellularLocation>
        <location evidence="1">Membrane</location>
    </subcellularLocation>
    <text evidence="9">Localizes to the division septum.</text>
</comment>
<dbReference type="GO" id="GO:0090529">
    <property type="term" value="P:cell septum assembly"/>
    <property type="evidence" value="ECO:0007669"/>
    <property type="project" value="InterPro"/>
</dbReference>
<evidence type="ECO:0000256" key="9">
    <source>
        <dbReference type="HAMAP-Rule" id="MF_00911"/>
    </source>
</evidence>
<dbReference type="GO" id="GO:0043093">
    <property type="term" value="P:FtsZ-dependent cytokinesis"/>
    <property type="evidence" value="ECO:0007669"/>
    <property type="project" value="UniProtKB-UniRule"/>
</dbReference>
<proteinExistence type="inferred from homology"/>
<evidence type="ECO:0000256" key="8">
    <source>
        <dbReference type="ARBA" id="ARBA00023306"/>
    </source>
</evidence>
<evidence type="ECO:0000256" key="5">
    <source>
        <dbReference type="ARBA" id="ARBA00022692"/>
    </source>
</evidence>
<protein>
    <recommendedName>
        <fullName evidence="9">Cell division protein FtsQ</fullName>
    </recommendedName>
</protein>
<dbReference type="PROSITE" id="PS51779">
    <property type="entry name" value="POTRA"/>
    <property type="match status" value="1"/>
</dbReference>
<keyword evidence="4 9" id="KW-0132">Cell division</keyword>
<keyword evidence="7 9" id="KW-0472">Membrane</keyword>
<feature type="transmembrane region" description="Helical" evidence="9">
    <location>
        <begin position="20"/>
        <end position="38"/>
    </location>
</feature>
<evidence type="ECO:0000256" key="1">
    <source>
        <dbReference type="ARBA" id="ARBA00004370"/>
    </source>
</evidence>
<comment type="function">
    <text evidence="9">Essential cell division protein. May link together the upstream cell division proteins, which are predominantly cytoplasmic, with the downstream cell division proteins, which are predominantly periplasmic. May control correct divisome assembly.</text>
</comment>
<evidence type="ECO:0000256" key="6">
    <source>
        <dbReference type="ARBA" id="ARBA00022989"/>
    </source>
</evidence>
<dbReference type="KEGG" id="melm:C7H73_04210"/>
<keyword evidence="2 9" id="KW-1003">Cell membrane</keyword>
<sequence length="284" mass="30648">MNAPLPAPLDVRLMNVTATVLFMAVAVAVLWACGGWLLRHPAFAVGRIAVQGDLVHTSAMSLRANVAPQLVGNFFTLDLQEARRAFEQVPWVRQAEVRRDFPSGLRVQLQEHDVVAHWGVEGSGMLVNSHGEVFEADADDLEADNLPRLVGPPERSAELLRMQRRLALALAPLGSPIDTLELTPHGGWRVLLDSGAALELGGGDEATLLERVRRLTATLPRVAQEQGGRSVAALEYADLRHASGYALRLHGVTTVMSAEAAQQAARAARSGARPAQPRRAVQNN</sequence>
<dbReference type="Pfam" id="PF08478">
    <property type="entry name" value="POTRA_1"/>
    <property type="match status" value="1"/>
</dbReference>
<dbReference type="InterPro" id="IPR005548">
    <property type="entry name" value="Cell_div_FtsQ/DivIB_C"/>
</dbReference>
<dbReference type="OrthoDB" id="9790370at2"/>
<dbReference type="GO" id="GO:0032153">
    <property type="term" value="C:cell division site"/>
    <property type="evidence" value="ECO:0007669"/>
    <property type="project" value="UniProtKB-UniRule"/>
</dbReference>
<dbReference type="InterPro" id="IPR034746">
    <property type="entry name" value="POTRA"/>
</dbReference>
<dbReference type="InterPro" id="IPR026579">
    <property type="entry name" value="FtsQ"/>
</dbReference>
<evidence type="ECO:0000256" key="7">
    <source>
        <dbReference type="ARBA" id="ARBA00023136"/>
    </source>
</evidence>
<keyword evidence="6 9" id="KW-1133">Transmembrane helix</keyword>
<dbReference type="Proteomes" id="UP000241829">
    <property type="component" value="Chromosome"/>
</dbReference>
<feature type="domain" description="POTRA" evidence="10">
    <location>
        <begin position="43"/>
        <end position="112"/>
    </location>
</feature>
<evidence type="ECO:0000313" key="11">
    <source>
        <dbReference type="EMBL" id="AVP58973.1"/>
    </source>
</evidence>
<dbReference type="PANTHER" id="PTHR35851">
    <property type="entry name" value="CELL DIVISION PROTEIN FTSQ"/>
    <property type="match status" value="1"/>
</dbReference>
<gene>
    <name evidence="9" type="primary">ftsQ</name>
    <name evidence="11" type="ORF">C7H73_04210</name>
</gene>
<comment type="similarity">
    <text evidence="9">Belongs to the FtsQ/DivIB family. FtsQ subfamily.</text>
</comment>
<evidence type="ECO:0000256" key="2">
    <source>
        <dbReference type="ARBA" id="ARBA00022475"/>
    </source>
</evidence>
<dbReference type="InterPro" id="IPR013685">
    <property type="entry name" value="POTRA_FtsQ_type"/>
</dbReference>
<evidence type="ECO:0000256" key="3">
    <source>
        <dbReference type="ARBA" id="ARBA00022519"/>
    </source>
</evidence>
<name>A0A2P1NPM8_9BURK</name>
<comment type="subunit">
    <text evidence="9">Part of a complex composed of FtsB, FtsL and FtsQ.</text>
</comment>
<dbReference type="RefSeq" id="WP_106847525.1">
    <property type="nucleotide sequence ID" value="NZ_CP027792.1"/>
</dbReference>
<evidence type="ECO:0000259" key="10">
    <source>
        <dbReference type="PROSITE" id="PS51779"/>
    </source>
</evidence>
<accession>A0A2P1NPM8</accession>
<keyword evidence="3 9" id="KW-0997">Cell inner membrane</keyword>
<dbReference type="InterPro" id="IPR045335">
    <property type="entry name" value="FtsQ_C_sf"/>
</dbReference>
<dbReference type="EMBL" id="CP027792">
    <property type="protein sequence ID" value="AVP58973.1"/>
    <property type="molecule type" value="Genomic_DNA"/>
</dbReference>
<dbReference type="Pfam" id="PF03799">
    <property type="entry name" value="FtsQ_DivIB_C"/>
    <property type="match status" value="1"/>
</dbReference>
<reference evidence="12" key="1">
    <citation type="submission" date="2018-03" db="EMBL/GenBank/DDBJ databases">
        <title>Genome sequencing of Melaminivora sp. strain SC2-7.</title>
        <authorList>
            <person name="Kim S.-J."/>
            <person name="Heo J."/>
            <person name="Ahn J.-H."/>
            <person name="Kwon S.-W."/>
        </authorList>
    </citation>
    <scope>NUCLEOTIDE SEQUENCE [LARGE SCALE GENOMIC DNA]</scope>
    <source>
        <strain evidence="12">SC2-7</strain>
    </source>
</reference>
<dbReference type="PANTHER" id="PTHR35851:SF1">
    <property type="entry name" value="CELL DIVISION PROTEIN FTSQ"/>
    <property type="match status" value="1"/>
</dbReference>
<dbReference type="Gene3D" id="3.40.50.11690">
    <property type="entry name" value="Cell division protein FtsQ/DivIB"/>
    <property type="match status" value="1"/>
</dbReference>
<dbReference type="GO" id="GO:0005886">
    <property type="term" value="C:plasma membrane"/>
    <property type="evidence" value="ECO:0007669"/>
    <property type="project" value="UniProtKB-SubCell"/>
</dbReference>
<dbReference type="AlphaFoldDB" id="A0A2P1NPM8"/>
<dbReference type="HAMAP" id="MF_00911">
    <property type="entry name" value="FtsQ_subfam"/>
    <property type="match status" value="1"/>
</dbReference>